<organism evidence="4 5">
    <name type="scientific">Salibacterium lacus</name>
    <dbReference type="NCBI Taxonomy" id="1898109"/>
    <lineage>
        <taxon>Bacteria</taxon>
        <taxon>Bacillati</taxon>
        <taxon>Bacillota</taxon>
        <taxon>Bacilli</taxon>
        <taxon>Bacillales</taxon>
        <taxon>Bacillaceae</taxon>
    </lineage>
</organism>
<evidence type="ECO:0000256" key="2">
    <source>
        <dbReference type="SAM" id="SignalP"/>
    </source>
</evidence>
<proteinExistence type="predicted"/>
<protein>
    <recommendedName>
        <fullName evidence="3">SLH domain-containing protein</fullName>
    </recommendedName>
</protein>
<feature type="signal peptide" evidence="2">
    <location>
        <begin position="1"/>
        <end position="22"/>
    </location>
</feature>
<comment type="caution">
    <text evidence="4">The sequence shown here is derived from an EMBL/GenBank/DDBJ whole genome shotgun (WGS) entry which is preliminary data.</text>
</comment>
<dbReference type="PROSITE" id="PS51272">
    <property type="entry name" value="SLH"/>
    <property type="match status" value="1"/>
</dbReference>
<evidence type="ECO:0000259" key="3">
    <source>
        <dbReference type="PROSITE" id="PS51272"/>
    </source>
</evidence>
<keyword evidence="5" id="KW-1185">Reference proteome</keyword>
<evidence type="ECO:0000313" key="5">
    <source>
        <dbReference type="Proteomes" id="UP001597520"/>
    </source>
</evidence>
<name>A0ABW5T646_9BACI</name>
<dbReference type="EMBL" id="JBHUML010000006">
    <property type="protein sequence ID" value="MFD2706993.1"/>
    <property type="molecule type" value="Genomic_DNA"/>
</dbReference>
<evidence type="ECO:0000256" key="1">
    <source>
        <dbReference type="ARBA" id="ARBA00022729"/>
    </source>
</evidence>
<reference evidence="5" key="1">
    <citation type="journal article" date="2019" name="Int. J. Syst. Evol. Microbiol.">
        <title>The Global Catalogue of Microorganisms (GCM) 10K type strain sequencing project: providing services to taxonomists for standard genome sequencing and annotation.</title>
        <authorList>
            <consortium name="The Broad Institute Genomics Platform"/>
            <consortium name="The Broad Institute Genome Sequencing Center for Infectious Disease"/>
            <person name="Wu L."/>
            <person name="Ma J."/>
        </authorList>
    </citation>
    <scope>NUCLEOTIDE SEQUENCE [LARGE SCALE GENOMIC DNA]</scope>
    <source>
        <strain evidence="5">KCTC 33792</strain>
    </source>
</reference>
<sequence length="426" mass="49719">MKKKIIGSLALFLSITTWTAEASASDKNKEERPELVELAKEETSDYMKFLAIFLREDFYHNYTAGEYDDSALLHLYEYSEPANNTEPVDVIEGEKTLDDGRTATWGFDKRETEEVDAYIESILGIVPSKNKKDYDDNRYYEDGYYYLGGYPRGYRVISPQIDEVYQLNENYQYIEFTNYRAIDMAAGPDEPFTRRETWTDDDKDEMYQEKTGYVIVEQTEKEPGLNLLLYRTEENSLTSEGIAELTEETIPALEAEKYEDFRQEQYWSEDMMWAIQHDYLNGYREAGKQYLKPNDTLTEAQFLTVLFRYMGDLEESESKDGWWAKDVYQLAEQYNINTKGSLDNKSAAQDSISRGQVAVFLASIYEEQLLSEREAVQWMYDNGLSTGYENSDGTNPKTYKSYRAKDTLRRAHVVKFMKAFDELNNK</sequence>
<feature type="domain" description="SLH" evidence="3">
    <location>
        <begin position="254"/>
        <end position="320"/>
    </location>
</feature>
<keyword evidence="1 2" id="KW-0732">Signal</keyword>
<gene>
    <name evidence="4" type="ORF">ACFSUB_16170</name>
</gene>
<dbReference type="Proteomes" id="UP001597520">
    <property type="component" value="Unassembled WGS sequence"/>
</dbReference>
<evidence type="ECO:0000313" key="4">
    <source>
        <dbReference type="EMBL" id="MFD2706993.1"/>
    </source>
</evidence>
<accession>A0ABW5T646</accession>
<dbReference type="RefSeq" id="WP_380714315.1">
    <property type="nucleotide sequence ID" value="NZ_JBHUML010000006.1"/>
</dbReference>
<dbReference type="InterPro" id="IPR001119">
    <property type="entry name" value="SLH_dom"/>
</dbReference>
<feature type="chain" id="PRO_5045104747" description="SLH domain-containing protein" evidence="2">
    <location>
        <begin position="23"/>
        <end position="426"/>
    </location>
</feature>